<dbReference type="EMBL" id="CAFBLX010000082">
    <property type="protein sequence ID" value="CAB4886889.1"/>
    <property type="molecule type" value="Genomic_DNA"/>
</dbReference>
<organism evidence="1">
    <name type="scientific">freshwater metagenome</name>
    <dbReference type="NCBI Taxonomy" id="449393"/>
    <lineage>
        <taxon>unclassified sequences</taxon>
        <taxon>metagenomes</taxon>
        <taxon>ecological metagenomes</taxon>
    </lineage>
</organism>
<dbReference type="AlphaFoldDB" id="A0A6J7F3W9"/>
<gene>
    <name evidence="1" type="ORF">UFOPK3472_01469</name>
</gene>
<reference evidence="1" key="1">
    <citation type="submission" date="2020-05" db="EMBL/GenBank/DDBJ databases">
        <authorList>
            <person name="Chiriac C."/>
            <person name="Salcher M."/>
            <person name="Ghai R."/>
            <person name="Kavagutti S V."/>
        </authorList>
    </citation>
    <scope>NUCLEOTIDE SEQUENCE</scope>
</reference>
<sequence length="67" mass="7116">MANRMRVCPYIVTRVTEKIEITAPAARIVAGHARPVTFRRISANPASSCPANAVHGCVPNAATATTR</sequence>
<accession>A0A6J7F3W9</accession>
<protein>
    <submittedName>
        <fullName evidence="1">Unannotated protein</fullName>
    </submittedName>
</protein>
<proteinExistence type="predicted"/>
<name>A0A6J7F3W9_9ZZZZ</name>
<evidence type="ECO:0000313" key="1">
    <source>
        <dbReference type="EMBL" id="CAB4886889.1"/>
    </source>
</evidence>